<dbReference type="EMBL" id="JAACXV010014635">
    <property type="protein sequence ID" value="KAF7265220.1"/>
    <property type="molecule type" value="Genomic_DNA"/>
</dbReference>
<proteinExistence type="predicted"/>
<reference evidence="1" key="1">
    <citation type="submission" date="2020-08" db="EMBL/GenBank/DDBJ databases">
        <title>Genome sequencing and assembly of the red palm weevil Rhynchophorus ferrugineus.</title>
        <authorList>
            <person name="Dias G.B."/>
            <person name="Bergman C.M."/>
            <person name="Manee M."/>
        </authorList>
    </citation>
    <scope>NUCLEOTIDE SEQUENCE</scope>
    <source>
        <strain evidence="1">AA-2017</strain>
        <tissue evidence="1">Whole larva</tissue>
    </source>
</reference>
<keyword evidence="2" id="KW-1185">Reference proteome</keyword>
<name>A0A834HMW5_RHYFE</name>
<comment type="caution">
    <text evidence="1">The sequence shown here is derived from an EMBL/GenBank/DDBJ whole genome shotgun (WGS) entry which is preliminary data.</text>
</comment>
<gene>
    <name evidence="1" type="ORF">GWI33_021329</name>
</gene>
<accession>A0A834HMW5</accession>
<dbReference type="AlphaFoldDB" id="A0A834HMW5"/>
<evidence type="ECO:0000313" key="2">
    <source>
        <dbReference type="Proteomes" id="UP000625711"/>
    </source>
</evidence>
<organism evidence="1 2">
    <name type="scientific">Rhynchophorus ferrugineus</name>
    <name type="common">Red palm weevil</name>
    <name type="synonym">Curculio ferrugineus</name>
    <dbReference type="NCBI Taxonomy" id="354439"/>
    <lineage>
        <taxon>Eukaryota</taxon>
        <taxon>Metazoa</taxon>
        <taxon>Ecdysozoa</taxon>
        <taxon>Arthropoda</taxon>
        <taxon>Hexapoda</taxon>
        <taxon>Insecta</taxon>
        <taxon>Pterygota</taxon>
        <taxon>Neoptera</taxon>
        <taxon>Endopterygota</taxon>
        <taxon>Coleoptera</taxon>
        <taxon>Polyphaga</taxon>
        <taxon>Cucujiformia</taxon>
        <taxon>Curculionidae</taxon>
        <taxon>Dryophthorinae</taxon>
        <taxon>Rhynchophorus</taxon>
    </lineage>
</organism>
<sequence>MPVYHILSDREHFPKLKLRVECDSMAFPGIFYTMPVSGGDIQRGQMRRQVGRLQVEGALVEKSQHGRASSGCIFANADSSWYGKQYVFFRYMLKVY</sequence>
<evidence type="ECO:0000313" key="1">
    <source>
        <dbReference type="EMBL" id="KAF7265220.1"/>
    </source>
</evidence>
<protein>
    <submittedName>
        <fullName evidence="1">Uncharacterized protein</fullName>
    </submittedName>
</protein>
<dbReference type="Proteomes" id="UP000625711">
    <property type="component" value="Unassembled WGS sequence"/>
</dbReference>